<reference evidence="2" key="1">
    <citation type="submission" date="2020-07" db="EMBL/GenBank/DDBJ databases">
        <title>Multicomponent nature underlies the extraordinary mechanical properties of spider dragline silk.</title>
        <authorList>
            <person name="Kono N."/>
            <person name="Nakamura H."/>
            <person name="Mori M."/>
            <person name="Yoshida Y."/>
            <person name="Ohtoshi R."/>
            <person name="Malay A.D."/>
            <person name="Moran D.A.P."/>
            <person name="Tomita M."/>
            <person name="Numata K."/>
            <person name="Arakawa K."/>
        </authorList>
    </citation>
    <scope>NUCLEOTIDE SEQUENCE</scope>
</reference>
<proteinExistence type="predicted"/>
<dbReference type="OrthoDB" id="6436908at2759"/>
<evidence type="ECO:0000313" key="3">
    <source>
        <dbReference type="Proteomes" id="UP000887116"/>
    </source>
</evidence>
<dbReference type="AlphaFoldDB" id="A0A8X6EZ74"/>
<feature type="transmembrane region" description="Helical" evidence="1">
    <location>
        <begin position="285"/>
        <end position="305"/>
    </location>
</feature>
<feature type="transmembrane region" description="Helical" evidence="1">
    <location>
        <begin position="141"/>
        <end position="165"/>
    </location>
</feature>
<keyword evidence="3" id="KW-1185">Reference proteome</keyword>
<evidence type="ECO:0008006" key="4">
    <source>
        <dbReference type="Google" id="ProtNLM"/>
    </source>
</evidence>
<name>A0A8X6EZ74_TRICU</name>
<feature type="transmembrane region" description="Helical" evidence="1">
    <location>
        <begin position="63"/>
        <end position="84"/>
    </location>
</feature>
<keyword evidence="1" id="KW-0812">Transmembrane</keyword>
<evidence type="ECO:0000256" key="1">
    <source>
        <dbReference type="SAM" id="Phobius"/>
    </source>
</evidence>
<sequence>MIAWKFTNNFQTISIEAKMTNDNTDNNLNKDFKKQFGMLWIILKLTGISIFEENQRNGLPNCGFMISKLLFPLLLHCNFVYLWYCTASVGKLTYALIIDLLLPFLTCVLWWMIYRRRKPLKDFLFHFNESTLSCLNKPNRYLSCTINTALCLLVVYTPFLIAMNALQRNGEPMPLLEILRFLQEMIFPSIVNVIYSAICYSLLRNLRSMKDAFEKQLDMACPMSATKLSKNYFEIIKDIEVFEDLFSAPVFILVFKNFCTVSITIMDMMYVPDWMSKLMVEAVFYFLYIFGTLGVLTVCAANIPLEMQRIKSVVMNKMSASSFEGGLLCNVKNVELLLNKEACVLTACNVFQFDRGFLLKALISVIAQAAVIFQLGSLLKETPPTNGNSTVNNPVTKPP</sequence>
<feature type="transmembrane region" description="Helical" evidence="1">
    <location>
        <begin position="96"/>
        <end position="114"/>
    </location>
</feature>
<accession>A0A8X6EZ74</accession>
<comment type="caution">
    <text evidence="2">The sequence shown here is derived from an EMBL/GenBank/DDBJ whole genome shotgun (WGS) entry which is preliminary data.</text>
</comment>
<keyword evidence="1" id="KW-1133">Transmembrane helix</keyword>
<feature type="transmembrane region" description="Helical" evidence="1">
    <location>
        <begin position="185"/>
        <end position="203"/>
    </location>
</feature>
<organism evidence="2 3">
    <name type="scientific">Trichonephila clavata</name>
    <name type="common">Joro spider</name>
    <name type="synonym">Nephila clavata</name>
    <dbReference type="NCBI Taxonomy" id="2740835"/>
    <lineage>
        <taxon>Eukaryota</taxon>
        <taxon>Metazoa</taxon>
        <taxon>Ecdysozoa</taxon>
        <taxon>Arthropoda</taxon>
        <taxon>Chelicerata</taxon>
        <taxon>Arachnida</taxon>
        <taxon>Araneae</taxon>
        <taxon>Araneomorphae</taxon>
        <taxon>Entelegynae</taxon>
        <taxon>Araneoidea</taxon>
        <taxon>Nephilidae</taxon>
        <taxon>Trichonephila</taxon>
    </lineage>
</organism>
<dbReference type="Proteomes" id="UP000887116">
    <property type="component" value="Unassembled WGS sequence"/>
</dbReference>
<protein>
    <recommendedName>
        <fullName evidence="4">Gustatory receptor</fullName>
    </recommendedName>
</protein>
<dbReference type="EMBL" id="BMAO01029978">
    <property type="protein sequence ID" value="GFQ64889.1"/>
    <property type="molecule type" value="Genomic_DNA"/>
</dbReference>
<evidence type="ECO:0000313" key="2">
    <source>
        <dbReference type="EMBL" id="GFQ64889.1"/>
    </source>
</evidence>
<feature type="transmembrane region" description="Helical" evidence="1">
    <location>
        <begin position="245"/>
        <end position="265"/>
    </location>
</feature>
<keyword evidence="1" id="KW-0472">Membrane</keyword>
<gene>
    <name evidence="2" type="primary">AVEN_44544_1</name>
    <name evidence="2" type="ORF">TNCT_141471</name>
</gene>
<feature type="transmembrane region" description="Helical" evidence="1">
    <location>
        <begin position="357"/>
        <end position="379"/>
    </location>
</feature>